<sequence>MNQFRLEDIRTYGLPDTHQLRATQVSVLSKRIRAHMESLRRRFRRNQRQTAAEIQQAAVISNMRSRMAIKLRRRSNNFERFQQMMEDTLRILSGDCQAVLDTAYMSDEENDAVNEHKLATSLLVELYAFLDAPAGPPRGISLPRTTRNPVPTPGSANEDLHYDHDLITSRLAVSSRRFRQNIYSLGVKKVVFFSVTLLTDSDKDHLNYLMNAFKPNNLAEELDMLSARLIKDINLDDNSKVNALKLSLSRTVNLVNSNIKKIFKDYILNKSFWVEVHNCSIEQPTGLSSKSKSLLEKILNESKDEKGQIVLKQLRLNITTEKLKAIEEEDDQQTAVLDILEIVIRYTFLDPRTPTKINESEMTSYRKVAMILDLIFGNSGIDLVDGETTCKASKVIAKNHESIYGDTIPLNRGFGRRIDLLLSSRNIELSTNEWKRKKATSEQMFNQ</sequence>
<dbReference type="AlphaFoldDB" id="A0A8H7V2A7"/>
<accession>A0A8H7V2A7</accession>
<dbReference type="Proteomes" id="UP000603453">
    <property type="component" value="Unassembled WGS sequence"/>
</dbReference>
<gene>
    <name evidence="1" type="ORF">INT47_000735</name>
</gene>
<organism evidence="1 2">
    <name type="scientific">Mucor saturninus</name>
    <dbReference type="NCBI Taxonomy" id="64648"/>
    <lineage>
        <taxon>Eukaryota</taxon>
        <taxon>Fungi</taxon>
        <taxon>Fungi incertae sedis</taxon>
        <taxon>Mucoromycota</taxon>
        <taxon>Mucoromycotina</taxon>
        <taxon>Mucoromycetes</taxon>
        <taxon>Mucorales</taxon>
        <taxon>Mucorineae</taxon>
        <taxon>Mucoraceae</taxon>
        <taxon>Mucor</taxon>
    </lineage>
</organism>
<evidence type="ECO:0000313" key="1">
    <source>
        <dbReference type="EMBL" id="KAG2198819.1"/>
    </source>
</evidence>
<proteinExistence type="predicted"/>
<comment type="caution">
    <text evidence="1">The sequence shown here is derived from an EMBL/GenBank/DDBJ whole genome shotgun (WGS) entry which is preliminary data.</text>
</comment>
<reference evidence="1" key="1">
    <citation type="submission" date="2020-12" db="EMBL/GenBank/DDBJ databases">
        <title>Metabolic potential, ecology and presence of endohyphal bacteria is reflected in genomic diversity of Mucoromycotina.</title>
        <authorList>
            <person name="Muszewska A."/>
            <person name="Okrasinska A."/>
            <person name="Steczkiewicz K."/>
            <person name="Drgas O."/>
            <person name="Orlowska M."/>
            <person name="Perlinska-Lenart U."/>
            <person name="Aleksandrzak-Piekarczyk T."/>
            <person name="Szatraj K."/>
            <person name="Zielenkiewicz U."/>
            <person name="Pilsyk S."/>
            <person name="Malc E."/>
            <person name="Mieczkowski P."/>
            <person name="Kruszewska J.S."/>
            <person name="Biernat P."/>
            <person name="Pawlowska J."/>
        </authorList>
    </citation>
    <scope>NUCLEOTIDE SEQUENCE</scope>
    <source>
        <strain evidence="1">WA0000017839</strain>
    </source>
</reference>
<evidence type="ECO:0000313" key="2">
    <source>
        <dbReference type="Proteomes" id="UP000603453"/>
    </source>
</evidence>
<keyword evidence="2" id="KW-1185">Reference proteome</keyword>
<protein>
    <submittedName>
        <fullName evidence="1">Uncharacterized protein</fullName>
    </submittedName>
</protein>
<name>A0A8H7V2A7_9FUNG</name>
<dbReference type="EMBL" id="JAEPRD010000104">
    <property type="protein sequence ID" value="KAG2198819.1"/>
    <property type="molecule type" value="Genomic_DNA"/>
</dbReference>